<protein>
    <submittedName>
        <fullName evidence="3">Uncharacterized protein</fullName>
    </submittedName>
</protein>
<keyword evidence="2" id="KW-0812">Transmembrane</keyword>
<dbReference type="InParanoid" id="G0V565"/>
<organism evidence="3 4">
    <name type="scientific">Naumovozyma castellii</name>
    <name type="common">Yeast</name>
    <name type="synonym">Saccharomyces castellii</name>
    <dbReference type="NCBI Taxonomy" id="27288"/>
    <lineage>
        <taxon>Eukaryota</taxon>
        <taxon>Fungi</taxon>
        <taxon>Dikarya</taxon>
        <taxon>Ascomycota</taxon>
        <taxon>Saccharomycotina</taxon>
        <taxon>Saccharomycetes</taxon>
        <taxon>Saccharomycetales</taxon>
        <taxon>Saccharomycetaceae</taxon>
        <taxon>Naumovozyma</taxon>
    </lineage>
</organism>
<keyword evidence="2" id="KW-1133">Transmembrane helix</keyword>
<evidence type="ECO:0000256" key="2">
    <source>
        <dbReference type="SAM" id="Phobius"/>
    </source>
</evidence>
<proteinExistence type="predicted"/>
<name>G0V565_NAUCA</name>
<gene>
    <name evidence="3" type="primary">NCAS0A00410</name>
    <name evidence="3" type="ordered locus">NCAS_0A00410</name>
</gene>
<dbReference type="KEGG" id="ncs:NCAS_0A00410"/>
<feature type="coiled-coil region" evidence="1">
    <location>
        <begin position="151"/>
        <end position="220"/>
    </location>
</feature>
<reference evidence="3 4" key="1">
    <citation type="journal article" date="2011" name="Proc. Natl. Acad. Sci. U.S.A.">
        <title>Evolutionary erosion of yeast sex chromosomes by mating-type switching accidents.</title>
        <authorList>
            <person name="Gordon J.L."/>
            <person name="Armisen D."/>
            <person name="Proux-Wera E."/>
            <person name="Oheigeartaigh S.S."/>
            <person name="Byrne K.P."/>
            <person name="Wolfe K.H."/>
        </authorList>
    </citation>
    <scope>NUCLEOTIDE SEQUENCE [LARGE SCALE GENOMIC DNA]</scope>
    <source>
        <strain evidence="4">ATCC 76901 / BCRC 22586 / CBS 4309 / NBRC 1992 / NRRL Y-12630</strain>
    </source>
</reference>
<accession>G0V565</accession>
<evidence type="ECO:0000313" key="3">
    <source>
        <dbReference type="EMBL" id="CCC66601.1"/>
    </source>
</evidence>
<dbReference type="HOGENOM" id="CLU_897383_0_0_1"/>
<keyword evidence="1" id="KW-0175">Coiled coil</keyword>
<sequence length="310" mass="36362">MMQSKSTTSSIFEVIVLHQPPNPLLKELGQKYCKFKPNMDLDTFRSPLPWVWGRANKWLYFSFFPNENQRGNIISDYYSGITFLFKKTRLFVINFRDDPKINRRIITNGKMLGDPCDVILLVLESLFEDMTSRVVDLKNKYDNDIKTVDQKRAVEAELDIIVEQLRGMEKTLEKLESTLTKYMEDTQCFTERFGRESKKFQELKKDVEEYTKGNEELEAFLLLFVQQLGSVSTLIALLRATGVTKWIQFAFSILTMTIIFPINLKNGFTKGYFFELSRNARRWISIIWHAFIVRWERFGDAVADLWANTS</sequence>
<keyword evidence="4" id="KW-1185">Reference proteome</keyword>
<dbReference type="EMBL" id="HE576752">
    <property type="protein sequence ID" value="CCC66601.1"/>
    <property type="molecule type" value="Genomic_DNA"/>
</dbReference>
<keyword evidence="2" id="KW-0472">Membrane</keyword>
<reference key="2">
    <citation type="submission" date="2011-08" db="EMBL/GenBank/DDBJ databases">
        <title>Genome sequence of Naumovozyma castellii.</title>
        <authorList>
            <person name="Gordon J.L."/>
            <person name="Armisen D."/>
            <person name="Proux-Wera E."/>
            <person name="OhEigeartaigh S.S."/>
            <person name="Byrne K.P."/>
            <person name="Wolfe K.H."/>
        </authorList>
    </citation>
    <scope>NUCLEOTIDE SEQUENCE</scope>
    <source>
        <strain>Type strain:CBS 4309</strain>
    </source>
</reference>
<evidence type="ECO:0000313" key="4">
    <source>
        <dbReference type="Proteomes" id="UP000001640"/>
    </source>
</evidence>
<dbReference type="Proteomes" id="UP000001640">
    <property type="component" value="Chromosome 1"/>
</dbReference>
<dbReference type="GeneID" id="96900090"/>
<dbReference type="AlphaFoldDB" id="G0V565"/>
<feature type="transmembrane region" description="Helical" evidence="2">
    <location>
        <begin position="246"/>
        <end position="264"/>
    </location>
</feature>
<dbReference type="RefSeq" id="XP_003672992.1">
    <property type="nucleotide sequence ID" value="XM_003672944.1"/>
</dbReference>
<evidence type="ECO:0000256" key="1">
    <source>
        <dbReference type="SAM" id="Coils"/>
    </source>
</evidence>
<feature type="transmembrane region" description="Helical" evidence="2">
    <location>
        <begin position="219"/>
        <end position="240"/>
    </location>
</feature>